<dbReference type="GO" id="GO:0032259">
    <property type="term" value="P:methylation"/>
    <property type="evidence" value="ECO:0007669"/>
    <property type="project" value="UniProtKB-KW"/>
</dbReference>
<proteinExistence type="predicted"/>
<keyword evidence="3 7" id="KW-0489">Methyltransferase</keyword>
<evidence type="ECO:0000256" key="5">
    <source>
        <dbReference type="ARBA" id="ARBA00022691"/>
    </source>
</evidence>
<dbReference type="SUPFAM" id="SSF53790">
    <property type="entry name" value="Tetrapyrrole methylase"/>
    <property type="match status" value="1"/>
</dbReference>
<accession>A0ABV7GZG8</accession>
<dbReference type="GO" id="GO:0008168">
    <property type="term" value="F:methyltransferase activity"/>
    <property type="evidence" value="ECO:0007669"/>
    <property type="project" value="UniProtKB-KW"/>
</dbReference>
<evidence type="ECO:0000313" key="7">
    <source>
        <dbReference type="EMBL" id="MFC3147064.1"/>
    </source>
</evidence>
<reference evidence="8" key="1">
    <citation type="journal article" date="2019" name="Int. J. Syst. Evol. Microbiol.">
        <title>The Global Catalogue of Microorganisms (GCM) 10K type strain sequencing project: providing services to taxonomists for standard genome sequencing and annotation.</title>
        <authorList>
            <consortium name="The Broad Institute Genomics Platform"/>
            <consortium name="The Broad Institute Genome Sequencing Center for Infectious Disease"/>
            <person name="Wu L."/>
            <person name="Ma J."/>
        </authorList>
    </citation>
    <scope>NUCLEOTIDE SEQUENCE [LARGE SCALE GENOMIC DNA]</scope>
    <source>
        <strain evidence="8">KCTC 52168</strain>
    </source>
</reference>
<keyword evidence="8" id="KW-1185">Reference proteome</keyword>
<gene>
    <name evidence="7" type="ORF">ACFOEN_05345</name>
</gene>
<feature type="domain" description="Tetrapyrrole methylase" evidence="6">
    <location>
        <begin position="77"/>
        <end position="220"/>
    </location>
</feature>
<dbReference type="PIRSF" id="PIRSF005917">
    <property type="entry name" value="MTase_YraL"/>
    <property type="match status" value="1"/>
</dbReference>
<dbReference type="PANTHER" id="PTHR46111">
    <property type="entry name" value="RIBOSOMAL RNA SMALL SUBUNIT METHYLTRANSFERASE I"/>
    <property type="match status" value="1"/>
</dbReference>
<dbReference type="InterPro" id="IPR035996">
    <property type="entry name" value="4pyrrol_Methylase_sf"/>
</dbReference>
<evidence type="ECO:0000259" key="6">
    <source>
        <dbReference type="Pfam" id="PF00590"/>
    </source>
</evidence>
<evidence type="ECO:0000256" key="4">
    <source>
        <dbReference type="ARBA" id="ARBA00022679"/>
    </source>
</evidence>
<dbReference type="Pfam" id="PF00590">
    <property type="entry name" value="TP_methylase"/>
    <property type="match status" value="1"/>
</dbReference>
<organism evidence="7 8">
    <name type="scientific">Piscinibacterium candidicorallinum</name>
    <dbReference type="NCBI Taxonomy" id="1793872"/>
    <lineage>
        <taxon>Bacteria</taxon>
        <taxon>Pseudomonadati</taxon>
        <taxon>Pseudomonadota</taxon>
        <taxon>Betaproteobacteria</taxon>
        <taxon>Burkholderiales</taxon>
        <taxon>Piscinibacterium</taxon>
    </lineage>
</organism>
<dbReference type="InterPro" id="IPR014776">
    <property type="entry name" value="4pyrrole_Mease_sub2"/>
</dbReference>
<keyword evidence="1" id="KW-0963">Cytoplasm</keyword>
<sequence length="241" mass="25838">MRDSAQPATGTLYLIPVPLAEDAPDTATQPADVRDIVQGLNAFVVENAKTARAFVKRFGHPRPMAELRWFELDKHGQTDLAAPLALLKAGEHVGLMSEAGCPGVADPGAAVVAAAHALGAPVRPLVGASSLLLALMASGMSGQHFAFHGYLPTDATQRQQKLRQLEQAARRDKATQLFIETPYRNAAMLESLLATLHGQTRLAVACDLTAPSEWIRSASVEQWKRLPLPDLGKRPAVFLIG</sequence>
<evidence type="ECO:0000256" key="2">
    <source>
        <dbReference type="ARBA" id="ARBA00022552"/>
    </source>
</evidence>
<dbReference type="InterPro" id="IPR014777">
    <property type="entry name" value="4pyrrole_Mease_sub1"/>
</dbReference>
<dbReference type="InterPro" id="IPR000878">
    <property type="entry name" value="4pyrrol_Mease"/>
</dbReference>
<keyword evidence="5" id="KW-0949">S-adenosyl-L-methionine</keyword>
<dbReference type="EMBL" id="JBHRTI010000003">
    <property type="protein sequence ID" value="MFC3147064.1"/>
    <property type="molecule type" value="Genomic_DNA"/>
</dbReference>
<dbReference type="PANTHER" id="PTHR46111:SF2">
    <property type="entry name" value="SAM-DEPENDENT METHYLTRANSFERASE"/>
    <property type="match status" value="1"/>
</dbReference>
<evidence type="ECO:0000256" key="3">
    <source>
        <dbReference type="ARBA" id="ARBA00022603"/>
    </source>
</evidence>
<dbReference type="Gene3D" id="3.30.950.10">
    <property type="entry name" value="Methyltransferase, Cobalt-precorrin-4 Transmethylase, Domain 2"/>
    <property type="match status" value="1"/>
</dbReference>
<dbReference type="RefSeq" id="WP_377301778.1">
    <property type="nucleotide sequence ID" value="NZ_CP180191.1"/>
</dbReference>
<keyword evidence="4" id="KW-0808">Transferase</keyword>
<evidence type="ECO:0000256" key="1">
    <source>
        <dbReference type="ARBA" id="ARBA00022490"/>
    </source>
</evidence>
<dbReference type="Proteomes" id="UP001595556">
    <property type="component" value="Unassembled WGS sequence"/>
</dbReference>
<dbReference type="InterPro" id="IPR008189">
    <property type="entry name" value="rRNA_ssu_MeTfrase_I"/>
</dbReference>
<dbReference type="CDD" id="cd11649">
    <property type="entry name" value="RsmI_like"/>
    <property type="match status" value="1"/>
</dbReference>
<comment type="caution">
    <text evidence="7">The sequence shown here is derived from an EMBL/GenBank/DDBJ whole genome shotgun (WGS) entry which is preliminary data.</text>
</comment>
<dbReference type="Gene3D" id="3.40.1010.10">
    <property type="entry name" value="Cobalt-precorrin-4 Transmethylase, Domain 1"/>
    <property type="match status" value="1"/>
</dbReference>
<name>A0ABV7GZG8_9BURK</name>
<evidence type="ECO:0000313" key="8">
    <source>
        <dbReference type="Proteomes" id="UP001595556"/>
    </source>
</evidence>
<protein>
    <submittedName>
        <fullName evidence="7">SAM-dependent methyltransferase</fullName>
    </submittedName>
</protein>
<keyword evidence="2" id="KW-0698">rRNA processing</keyword>